<comment type="caution">
    <text evidence="1">The sequence shown here is derived from an EMBL/GenBank/DDBJ whole genome shotgun (WGS) entry which is preliminary data.</text>
</comment>
<reference evidence="1 2" key="1">
    <citation type="journal article" date="2022" name="Plant J.">
        <title>Chromosome-level genome of Camellia lanceoleosa provides a valuable resource for understanding genome evolution and self-incompatibility.</title>
        <authorList>
            <person name="Gong W."/>
            <person name="Xiao S."/>
            <person name="Wang L."/>
            <person name="Liao Z."/>
            <person name="Chang Y."/>
            <person name="Mo W."/>
            <person name="Hu G."/>
            <person name="Li W."/>
            <person name="Zhao G."/>
            <person name="Zhu H."/>
            <person name="Hu X."/>
            <person name="Ji K."/>
            <person name="Xiang X."/>
            <person name="Song Q."/>
            <person name="Yuan D."/>
            <person name="Jin S."/>
            <person name="Zhang L."/>
        </authorList>
    </citation>
    <scope>NUCLEOTIDE SEQUENCE [LARGE SCALE GENOMIC DNA]</scope>
    <source>
        <strain evidence="1">SQ_2022a</strain>
    </source>
</reference>
<organism evidence="1 2">
    <name type="scientific">Camellia lanceoleosa</name>
    <dbReference type="NCBI Taxonomy" id="1840588"/>
    <lineage>
        <taxon>Eukaryota</taxon>
        <taxon>Viridiplantae</taxon>
        <taxon>Streptophyta</taxon>
        <taxon>Embryophyta</taxon>
        <taxon>Tracheophyta</taxon>
        <taxon>Spermatophyta</taxon>
        <taxon>Magnoliopsida</taxon>
        <taxon>eudicotyledons</taxon>
        <taxon>Gunneridae</taxon>
        <taxon>Pentapetalae</taxon>
        <taxon>asterids</taxon>
        <taxon>Ericales</taxon>
        <taxon>Theaceae</taxon>
        <taxon>Camellia</taxon>
    </lineage>
</organism>
<name>A0ACC0FDS0_9ERIC</name>
<keyword evidence="2" id="KW-1185">Reference proteome</keyword>
<dbReference type="EMBL" id="CM045772">
    <property type="protein sequence ID" value="KAI7986844.1"/>
    <property type="molecule type" value="Genomic_DNA"/>
</dbReference>
<dbReference type="Proteomes" id="UP001060215">
    <property type="component" value="Chromosome 15"/>
</dbReference>
<proteinExistence type="predicted"/>
<evidence type="ECO:0000313" key="2">
    <source>
        <dbReference type="Proteomes" id="UP001060215"/>
    </source>
</evidence>
<evidence type="ECO:0000313" key="1">
    <source>
        <dbReference type="EMBL" id="KAI7986844.1"/>
    </source>
</evidence>
<sequence length="903" mass="103083">MFALSDQIPRNNHTTLLPYLNLLPHNLTTTTTPPPPPQDETSIANLVLKSDPQTLTTALQNHPVQWTPELVTRVLKRLWNHGPKALQFFKTLDRHHSYTHSSAAFDHAVDIAARLRDYKSLWTLVASMQTRRLGPTPKTFAIITERYVASGKPDRAVKIFLSMHHHGCPQDLNSFNTILDVLCKSKRVEKAYSLLKIFRGRFRADTVSYNIIANGFCLIKRTPKALEVLKEMVERGLNPSLITYNILLKGFFRAGQIKEAWEFFLEMKNRKCEIDVVTYTTVVHGFGVVGEVKKARKVFDEMIGKGVLPSVATHNALIQVLCKKDSVENAIAVFEEMLRKGYVPNSTTYNVVIRGLCHAGKMDMAMEYVHRMKNDECEPNVQTYNLVIRYYCEAGEIDKGLEVFEKMGSGDCLPNLDTYNILISATFVRKKSDDLMVAGKLLIEMVNRGFLPRKFTFNRVLNGLLLTGNQGFAKEILRLQSKCGRLPRHLECYCFFSLWNRNLSGHQLVILKPTVYVLHRMELLLRRYRKEETFIPVLKVKDEMDVTLIQVPTYSIVHELPIGFQNVIVCYLSFYGLTSIFLSLYNQGNVETIGLDDAATRLGVERRRIYDIVNVLESVGVLARKAKNRYSWKGFGGVPKTLQQLREEGLRENFNTFNGNNYVKVNNRKEKSLGLLTQNFVKLFLCSNVDLISLEEAAKILLGDAHDPSMMRTKVRRLYDIANVLSSMNFIEKTHHPKTRKPAFRWLGTRGKSDNGSANTSVLNESKKRIFGTEITNTSFKRTKVVSTIDENSNQITKTHLQMLVKCEDLENEVDKSNFEQDLRHSSKNFQFGPFAPVTVSVSKFGATQNSTVKQVHDWESLASTYRPQYHNQALRDLFVHYVEAWKSWCSEVAGKNPIQLIS</sequence>
<gene>
    <name evidence="1" type="ORF">LOK49_LG14G00848</name>
</gene>
<protein>
    <submittedName>
        <fullName evidence="1">Pentatricopeptide repeat-containing protein</fullName>
    </submittedName>
</protein>
<accession>A0ACC0FDS0</accession>